<comment type="caution">
    <text evidence="1">The sequence shown here is derived from an EMBL/GenBank/DDBJ whole genome shotgun (WGS) entry which is preliminary data.</text>
</comment>
<keyword evidence="2" id="KW-1185">Reference proteome</keyword>
<dbReference type="Gene3D" id="3.40.50.12580">
    <property type="match status" value="1"/>
</dbReference>
<accession>A0A431WRA8</accession>
<dbReference type="GO" id="GO:0016020">
    <property type="term" value="C:membrane"/>
    <property type="evidence" value="ECO:0007669"/>
    <property type="project" value="InterPro"/>
</dbReference>
<sequence length="352" mass="40386">MICFDVLHPYYLPQYLPVKDELIKRGETAHFIVYRNLEQQAALDALVSQHQLNVQWVNNAEEALAFYLENKPKWVIFGNSFDASSKLKGISKTALMQHGIGPKACYYTVSESDMDVRFVEGEYRLNRLQQLFPSKTFIDTGYAKLDPILQGCEKGLDLKAIGLDPSKPTLLYAPTFYPSSIEKMAKQWPEHFAEYNILLKPHYFSLSKAGYKKQKQLLEFWASYDNVYLAPVEETNLVPFMASADLLISDASSALFEFAALDKPVVWCDFYHLRWSYRGIFKFRFNKRMDNDLYRYAGVAAHAETYGNLKAVVDEQLINPDLFAPQRAKYTQELAGRVDGLASKRIVNYLLG</sequence>
<evidence type="ECO:0000313" key="1">
    <source>
        <dbReference type="EMBL" id="RTR38248.1"/>
    </source>
</evidence>
<dbReference type="RefSeq" id="WP_126521024.1">
    <property type="nucleotide sequence ID" value="NZ_RXNU01000007.1"/>
</dbReference>
<reference evidence="1 2" key="1">
    <citation type="submission" date="2018-12" db="EMBL/GenBank/DDBJ databases">
        <authorList>
            <person name="Yu L."/>
        </authorList>
    </citation>
    <scope>NUCLEOTIDE SEQUENCE [LARGE SCALE GENOMIC DNA]</scope>
    <source>
        <strain evidence="1 2">HAW-EB2</strain>
    </source>
</reference>
<gene>
    <name evidence="1" type="ORF">EKG38_14925</name>
</gene>
<organism evidence="1 2">
    <name type="scientific">Shewanella canadensis</name>
    <dbReference type="NCBI Taxonomy" id="271096"/>
    <lineage>
        <taxon>Bacteria</taxon>
        <taxon>Pseudomonadati</taxon>
        <taxon>Pseudomonadota</taxon>
        <taxon>Gammaproteobacteria</taxon>
        <taxon>Alteromonadales</taxon>
        <taxon>Shewanellaceae</taxon>
        <taxon>Shewanella</taxon>
    </lineage>
</organism>
<dbReference type="AlphaFoldDB" id="A0A431WRA8"/>
<dbReference type="SUPFAM" id="SSF53756">
    <property type="entry name" value="UDP-Glycosyltransferase/glycogen phosphorylase"/>
    <property type="match status" value="1"/>
</dbReference>
<keyword evidence="1" id="KW-0808">Transferase</keyword>
<dbReference type="OrthoDB" id="1113428at2"/>
<dbReference type="EMBL" id="RXNU01000007">
    <property type="protein sequence ID" value="RTR38248.1"/>
    <property type="molecule type" value="Genomic_DNA"/>
</dbReference>
<dbReference type="Proteomes" id="UP000267448">
    <property type="component" value="Unassembled WGS sequence"/>
</dbReference>
<dbReference type="GO" id="GO:0047355">
    <property type="term" value="F:CDP-glycerol glycerophosphotransferase activity"/>
    <property type="evidence" value="ECO:0007669"/>
    <property type="project" value="InterPro"/>
</dbReference>
<dbReference type="Pfam" id="PF04464">
    <property type="entry name" value="Glyphos_transf"/>
    <property type="match status" value="1"/>
</dbReference>
<proteinExistence type="predicted"/>
<dbReference type="InterPro" id="IPR043148">
    <property type="entry name" value="TagF_C"/>
</dbReference>
<protein>
    <submittedName>
        <fullName evidence="1">CDP-glycerol--poly(Glycerophosphate) glycerophosphotransferase</fullName>
    </submittedName>
</protein>
<name>A0A431WRA8_9GAMM</name>
<evidence type="ECO:0000313" key="2">
    <source>
        <dbReference type="Proteomes" id="UP000267448"/>
    </source>
</evidence>
<dbReference type="InterPro" id="IPR007554">
    <property type="entry name" value="Glycerophosphate_synth"/>
</dbReference>